<dbReference type="OrthoDB" id="413460at2759"/>
<dbReference type="InterPro" id="IPR014001">
    <property type="entry name" value="Helicase_ATP-bd"/>
</dbReference>
<comment type="similarity">
    <text evidence="2">Belongs to the SNF2/RAD54 helicase family.</text>
</comment>
<evidence type="ECO:0000256" key="10">
    <source>
        <dbReference type="ARBA" id="ARBA00023242"/>
    </source>
</evidence>
<evidence type="ECO:0000256" key="2">
    <source>
        <dbReference type="ARBA" id="ARBA00007025"/>
    </source>
</evidence>
<dbReference type="SMART" id="SM00487">
    <property type="entry name" value="DEXDc"/>
    <property type="match status" value="1"/>
</dbReference>
<evidence type="ECO:0000256" key="3">
    <source>
        <dbReference type="ARBA" id="ARBA00022741"/>
    </source>
</evidence>
<keyword evidence="7" id="KW-0067">ATP-binding</keyword>
<feature type="domain" description="Helicase ATP-binding" evidence="12">
    <location>
        <begin position="210"/>
        <end position="374"/>
    </location>
</feature>
<dbReference type="Gene3D" id="3.40.50.300">
    <property type="entry name" value="P-loop containing nucleotide triphosphate hydrolases"/>
    <property type="match status" value="1"/>
</dbReference>
<keyword evidence="4" id="KW-0227">DNA damage</keyword>
<dbReference type="OMA" id="LWIVEDI"/>
<dbReference type="InterPro" id="IPR058951">
    <property type="entry name" value="WHD_Rad26_CSB-like"/>
</dbReference>
<dbReference type="InterPro" id="IPR050496">
    <property type="entry name" value="SNF2_RAD54_helicase_repair"/>
</dbReference>
<evidence type="ECO:0000256" key="7">
    <source>
        <dbReference type="ARBA" id="ARBA00022840"/>
    </source>
</evidence>
<feature type="domain" description="Helicase C-terminal" evidence="13">
    <location>
        <begin position="511"/>
        <end position="670"/>
    </location>
</feature>
<dbReference type="RefSeq" id="XP_005706328.1">
    <property type="nucleotide sequence ID" value="XM_005706271.1"/>
</dbReference>
<feature type="coiled-coil region" evidence="11">
    <location>
        <begin position="39"/>
        <end position="70"/>
    </location>
</feature>
<dbReference type="Pfam" id="PF00271">
    <property type="entry name" value="Helicase_C"/>
    <property type="match status" value="1"/>
</dbReference>
<dbReference type="FunFam" id="3.40.50.10810:FF:000094">
    <property type="entry name" value="DNA excision repair protein ERCC-6"/>
    <property type="match status" value="1"/>
</dbReference>
<keyword evidence="11" id="KW-0175">Coiled coil</keyword>
<dbReference type="CDD" id="cd22254">
    <property type="entry name" value="CSB_WHD"/>
    <property type="match status" value="1"/>
</dbReference>
<dbReference type="Gramene" id="EME29808">
    <property type="protein sequence ID" value="EME29808"/>
    <property type="gene ID" value="Gasu_28100"/>
</dbReference>
<keyword evidence="10" id="KW-0539">Nucleus</keyword>
<keyword evidence="5" id="KW-0378">Hydrolase</keyword>
<evidence type="ECO:0000256" key="1">
    <source>
        <dbReference type="ARBA" id="ARBA00004123"/>
    </source>
</evidence>
<dbReference type="EMBL" id="KB454505">
    <property type="protein sequence ID" value="EME29808.1"/>
    <property type="molecule type" value="Genomic_DNA"/>
</dbReference>
<organism evidence="14 15">
    <name type="scientific">Galdieria sulphuraria</name>
    <name type="common">Red alga</name>
    <dbReference type="NCBI Taxonomy" id="130081"/>
    <lineage>
        <taxon>Eukaryota</taxon>
        <taxon>Rhodophyta</taxon>
        <taxon>Bangiophyceae</taxon>
        <taxon>Galdieriales</taxon>
        <taxon>Galdieriaceae</taxon>
        <taxon>Galdieria</taxon>
    </lineage>
</organism>
<dbReference type="InterPro" id="IPR000330">
    <property type="entry name" value="SNF2_N"/>
</dbReference>
<dbReference type="SMART" id="SM00490">
    <property type="entry name" value="HELICc"/>
    <property type="match status" value="1"/>
</dbReference>
<dbReference type="GO" id="GO:0005634">
    <property type="term" value="C:nucleus"/>
    <property type="evidence" value="ECO:0007669"/>
    <property type="project" value="TreeGrafter"/>
</dbReference>
<dbReference type="Proteomes" id="UP000030680">
    <property type="component" value="Unassembled WGS sequence"/>
</dbReference>
<evidence type="ECO:0000256" key="11">
    <source>
        <dbReference type="SAM" id="Coils"/>
    </source>
</evidence>
<evidence type="ECO:0000313" key="15">
    <source>
        <dbReference type="Proteomes" id="UP000030680"/>
    </source>
</evidence>
<dbReference type="InterPro" id="IPR027417">
    <property type="entry name" value="P-loop_NTPase"/>
</dbReference>
<dbReference type="CDD" id="cd18793">
    <property type="entry name" value="SF2_C_SNF"/>
    <property type="match status" value="1"/>
</dbReference>
<evidence type="ECO:0000259" key="13">
    <source>
        <dbReference type="PROSITE" id="PS51194"/>
    </source>
</evidence>
<dbReference type="GO" id="GO:0016787">
    <property type="term" value="F:hydrolase activity"/>
    <property type="evidence" value="ECO:0007669"/>
    <property type="project" value="UniProtKB-KW"/>
</dbReference>
<dbReference type="InterPro" id="IPR038718">
    <property type="entry name" value="SNF2-like_sf"/>
</dbReference>
<evidence type="ECO:0000256" key="8">
    <source>
        <dbReference type="ARBA" id="ARBA00023125"/>
    </source>
</evidence>
<sequence length="924" mass="105912">MSQSFLTQGTERVETGILDWKNAEDAEREVIENFADTTKKRLEREEESLIAKYQKQREVVVQRYEEIRIQYQLLHSESSVKSQEEEQFGKQLNSLSRLLKRIDAERTEALATFERKKRKLLSSASCLVGESTSELDETGIVDLEAPKDSELATAVKLGQVTPFQGQSELEKTVMNHTSKEDVCFDGGLRLPADIYDRLFPYQQVGVQWLWELHCQGVGGIVGDEMGLGKTIQVIVLLASLSYSHLLPGPVCIVAPATLLSQWKREFATWWPSFRVRIMHKSAGDGDLWIVEDIIEQGDILVTSYEQVRRFHEYILVHKWDYVILDEGHRIRNPDAEITLVCKRFKTVHRIIMTGAPLQNRLKELWSLFDFVYPGKLGTLPVFEEQFSVPITLGSYLNATPLQVHTAYKCASVLRNLVSPYLLRRLKKDVALQLPKKQEQILFCKLTKEQRELYKKYLNSRELQKVLQGSVNMLTAVSVLRKICNHPDLYDENALEDDRRYGEWTRAGKLVVLDQVLLSWSKDDSRVLIFSQSRAMLDILEMFARQRRYTYLRMDGETAMQERMKLIDSFNQDDEVFLFLLTTKVGGLGINLTGANRVVLYDPDWNPSTDLQARERAWRIGQKRDVIIYRLVTSGTIEEKIYHRQIFKQLLTNKVLKDAQQTRFFRPKDLFDLFTLGDEYEDGTETGDLFSGTSAVEWTGSRFQRSENEEDCAESDKDNCIESTNETRLLKELLDGKSLHSAMDHDAVLDVLGNGTDRQLLEEEAMKVATDALENLRKSRVARQQSSIFMPTWTGNAGEAGALSVPRFGRVKATSVTPSRKESLDNEKYTNSSSEILRDIRKQSLGVVGGELKSQGNRHVMLMEELCQFLRQRQGKATTTEIVSTFREQISSDALLIFKQLLKQVATKTCEESGALVWSLKEEFY</sequence>
<evidence type="ECO:0000256" key="4">
    <source>
        <dbReference type="ARBA" id="ARBA00022763"/>
    </source>
</evidence>
<keyword evidence="15" id="KW-1185">Reference proteome</keyword>
<dbReference type="eggNOG" id="KOG0387">
    <property type="taxonomic scope" value="Eukaryota"/>
</dbReference>
<keyword evidence="3" id="KW-0547">Nucleotide-binding</keyword>
<dbReference type="CDD" id="cd18000">
    <property type="entry name" value="DEXHc_ERCC6"/>
    <property type="match status" value="1"/>
</dbReference>
<dbReference type="Gene3D" id="3.40.50.10810">
    <property type="entry name" value="Tandem AAA-ATPase domain"/>
    <property type="match status" value="1"/>
</dbReference>
<name>M2Y1K8_GALSU</name>
<gene>
    <name evidence="14" type="ORF">Gasu_28100</name>
</gene>
<keyword evidence="9" id="KW-0234">DNA repair</keyword>
<dbReference type="PANTHER" id="PTHR45629">
    <property type="entry name" value="SNF2/RAD54 FAMILY MEMBER"/>
    <property type="match status" value="1"/>
</dbReference>
<dbReference type="PROSITE" id="PS51194">
    <property type="entry name" value="HELICASE_CTER"/>
    <property type="match status" value="1"/>
</dbReference>
<dbReference type="GO" id="GO:0008094">
    <property type="term" value="F:ATP-dependent activity, acting on DNA"/>
    <property type="evidence" value="ECO:0007669"/>
    <property type="project" value="TreeGrafter"/>
</dbReference>
<dbReference type="STRING" id="130081.M2Y1K8"/>
<dbReference type="GO" id="GO:0006283">
    <property type="term" value="P:transcription-coupled nucleotide-excision repair"/>
    <property type="evidence" value="ECO:0007669"/>
    <property type="project" value="TreeGrafter"/>
</dbReference>
<dbReference type="InterPro" id="IPR001650">
    <property type="entry name" value="Helicase_C-like"/>
</dbReference>
<proteinExistence type="inferred from homology"/>
<evidence type="ECO:0000256" key="9">
    <source>
        <dbReference type="ARBA" id="ARBA00023204"/>
    </source>
</evidence>
<comment type="subcellular location">
    <subcellularLocation>
        <location evidence="1">Nucleus</location>
    </subcellularLocation>
</comment>
<evidence type="ECO:0000256" key="5">
    <source>
        <dbReference type="ARBA" id="ARBA00022801"/>
    </source>
</evidence>
<evidence type="ECO:0000313" key="14">
    <source>
        <dbReference type="EMBL" id="EME29808.1"/>
    </source>
</evidence>
<dbReference type="GeneID" id="17088578"/>
<dbReference type="AlphaFoldDB" id="M2Y1K8"/>
<accession>M2Y1K8</accession>
<reference evidence="15" key="1">
    <citation type="journal article" date="2013" name="Science">
        <title>Gene transfer from bacteria and archaea facilitated evolution of an extremophilic eukaryote.</title>
        <authorList>
            <person name="Schonknecht G."/>
            <person name="Chen W.H."/>
            <person name="Ternes C.M."/>
            <person name="Barbier G.G."/>
            <person name="Shrestha R.P."/>
            <person name="Stanke M."/>
            <person name="Brautigam A."/>
            <person name="Baker B.J."/>
            <person name="Banfield J.F."/>
            <person name="Garavito R.M."/>
            <person name="Carr K."/>
            <person name="Wilkerson C."/>
            <person name="Rensing S.A."/>
            <person name="Gagneul D."/>
            <person name="Dickenson N.E."/>
            <person name="Oesterhelt C."/>
            <person name="Lercher M.J."/>
            <person name="Weber A.P."/>
        </authorList>
    </citation>
    <scope>NUCLEOTIDE SEQUENCE [LARGE SCALE GENOMIC DNA]</scope>
    <source>
        <strain evidence="15">074W</strain>
    </source>
</reference>
<keyword evidence="6" id="KW-0347">Helicase</keyword>
<dbReference type="PROSITE" id="PS51192">
    <property type="entry name" value="HELICASE_ATP_BIND_1"/>
    <property type="match status" value="1"/>
</dbReference>
<dbReference type="SUPFAM" id="SSF52540">
    <property type="entry name" value="P-loop containing nucleoside triphosphate hydrolases"/>
    <property type="match status" value="2"/>
</dbReference>
<dbReference type="InterPro" id="IPR049730">
    <property type="entry name" value="SNF2/RAD54-like_C"/>
</dbReference>
<dbReference type="GO" id="GO:0005524">
    <property type="term" value="F:ATP binding"/>
    <property type="evidence" value="ECO:0007669"/>
    <property type="project" value="InterPro"/>
</dbReference>
<keyword evidence="8" id="KW-0238">DNA-binding</keyword>
<evidence type="ECO:0000256" key="6">
    <source>
        <dbReference type="ARBA" id="ARBA00022806"/>
    </source>
</evidence>
<dbReference type="Pfam" id="PF00176">
    <property type="entry name" value="SNF2-rel_dom"/>
    <property type="match status" value="1"/>
</dbReference>
<dbReference type="KEGG" id="gsl:Gasu_28100"/>
<dbReference type="Pfam" id="PF25875">
    <property type="entry name" value="WHD_Rad26_CSB"/>
    <property type="match status" value="1"/>
</dbReference>
<evidence type="ECO:0000259" key="12">
    <source>
        <dbReference type="PROSITE" id="PS51192"/>
    </source>
</evidence>
<dbReference type="PANTHER" id="PTHR45629:SF7">
    <property type="entry name" value="DNA EXCISION REPAIR PROTEIN ERCC-6-RELATED"/>
    <property type="match status" value="1"/>
</dbReference>
<protein>
    <submittedName>
        <fullName evidence="14">Chromatin remodeling complex / DNA-dep ATPase</fullName>
    </submittedName>
</protein>